<name>A0A8J2UM22_9BURK</name>
<dbReference type="EMBL" id="BMCG01000002">
    <property type="protein sequence ID" value="GGC03259.1"/>
    <property type="molecule type" value="Genomic_DNA"/>
</dbReference>
<organism evidence="3 4">
    <name type="scientific">Oxalicibacterium flavum</name>
    <dbReference type="NCBI Taxonomy" id="179467"/>
    <lineage>
        <taxon>Bacteria</taxon>
        <taxon>Pseudomonadati</taxon>
        <taxon>Pseudomonadota</taxon>
        <taxon>Betaproteobacteria</taxon>
        <taxon>Burkholderiales</taxon>
        <taxon>Oxalobacteraceae</taxon>
        <taxon>Oxalicibacterium</taxon>
    </lineage>
</organism>
<keyword evidence="2" id="KW-0812">Transmembrane</keyword>
<keyword evidence="2" id="KW-0472">Membrane</keyword>
<dbReference type="Proteomes" id="UP000620266">
    <property type="component" value="Unassembled WGS sequence"/>
</dbReference>
<evidence type="ECO:0000313" key="3">
    <source>
        <dbReference type="EMBL" id="GGC03259.1"/>
    </source>
</evidence>
<protein>
    <recommendedName>
        <fullName evidence="5">Transmembrane protein</fullName>
    </recommendedName>
</protein>
<evidence type="ECO:0000313" key="4">
    <source>
        <dbReference type="Proteomes" id="UP000620266"/>
    </source>
</evidence>
<feature type="transmembrane region" description="Helical" evidence="2">
    <location>
        <begin position="30"/>
        <end position="47"/>
    </location>
</feature>
<accession>A0A8J2UM22</accession>
<keyword evidence="4" id="KW-1185">Reference proteome</keyword>
<gene>
    <name evidence="3" type="ORF">GCM10007205_10600</name>
</gene>
<evidence type="ECO:0000256" key="2">
    <source>
        <dbReference type="SAM" id="Phobius"/>
    </source>
</evidence>
<reference evidence="3" key="2">
    <citation type="submission" date="2020-09" db="EMBL/GenBank/DDBJ databases">
        <authorList>
            <person name="Sun Q."/>
            <person name="Sedlacek I."/>
        </authorList>
    </citation>
    <scope>NUCLEOTIDE SEQUENCE</scope>
    <source>
        <strain evidence="3">CCM 7086</strain>
    </source>
</reference>
<comment type="caution">
    <text evidence="3">The sequence shown here is derived from an EMBL/GenBank/DDBJ whole genome shotgun (WGS) entry which is preliminary data.</text>
</comment>
<dbReference type="AlphaFoldDB" id="A0A8J2UM22"/>
<feature type="region of interest" description="Disordered" evidence="1">
    <location>
        <begin position="52"/>
        <end position="72"/>
    </location>
</feature>
<evidence type="ECO:0008006" key="5">
    <source>
        <dbReference type="Google" id="ProtNLM"/>
    </source>
</evidence>
<dbReference type="RefSeq" id="WP_188395149.1">
    <property type="nucleotide sequence ID" value="NZ_BMCG01000002.1"/>
</dbReference>
<proteinExistence type="predicted"/>
<sequence length="72" mass="8072">MYIVVIAWLYVVFMMSITETSPVAGIMTFVFYGLLPTGIMVWLAGTGKRRQKRKARDAAAREAANTAKERSE</sequence>
<evidence type="ECO:0000256" key="1">
    <source>
        <dbReference type="SAM" id="MobiDB-lite"/>
    </source>
</evidence>
<reference evidence="3" key="1">
    <citation type="journal article" date="2014" name="Int. J. Syst. Evol. Microbiol.">
        <title>Complete genome sequence of Corynebacterium casei LMG S-19264T (=DSM 44701T), isolated from a smear-ripened cheese.</title>
        <authorList>
            <consortium name="US DOE Joint Genome Institute (JGI-PGF)"/>
            <person name="Walter F."/>
            <person name="Albersmeier A."/>
            <person name="Kalinowski J."/>
            <person name="Ruckert C."/>
        </authorList>
    </citation>
    <scope>NUCLEOTIDE SEQUENCE</scope>
    <source>
        <strain evidence="3">CCM 7086</strain>
    </source>
</reference>
<keyword evidence="2" id="KW-1133">Transmembrane helix</keyword>